<reference evidence="8 9" key="1">
    <citation type="journal article" date="2007" name="Appl. Environ. Microbiol.">
        <title>Isolation of key methanogens for global methane emission from rice paddy fields: a novel isolate affiliated with the clone cluster rice cluster I.</title>
        <authorList>
            <person name="Sakai S."/>
            <person name="Imachi H."/>
            <person name="Sekiguchi Y."/>
            <person name="Ohashi A."/>
            <person name="Harada H."/>
            <person name="Kamagata Y."/>
        </authorList>
    </citation>
    <scope>NUCLEOTIDE SEQUENCE [LARGE SCALE GENOMIC DNA]</scope>
    <source>
        <strain evidence="9">DSM 17711 / JCM 13418 / NBRC 101707 / SANAE</strain>
    </source>
</reference>
<sequence>MLEKMFNPESVAVIGASHVKGKVGRAVLDNLLNGYEGKIYPINPKSLEIEGLKCYKTVLEVPGPIDLAVIVIPSKLVPQAVRECGEKGIKYLVIISAGFKEVGVEGARLENEVKDIARSFNMRIVGPNCLGILNTHTKCNASFAKKMPPAGNVSIITQSGALGTAILDWSDATDVGFDCFVSLGNKSDLNEIDFMEAWKNDDNTKVILAYLEGITDGRRFIDVAREVSKTKPVIVVKSGRTSAGARAVSSHTGSLAGSDAAYDSAFMQSGVIRAETMSEFYDMAGGFCCQPVPRGDRVAIITNAGGPGIMATDACERFGLRLATLSKETVDALKTTLPPAASFYNPVDVLGDASPHLYKFALETVLKDEGVDGILVLATPQAMTDPVAIAEVIGEAKKTTDKPILPCFVGGLVMDEGVAVLKRHGIYNYDDPSRVAYTMRMMTRYQKIRQRVYVEPRRFDVDREKVRKIIDNSRNMGITVLGLEALPVLEAYGIPTLKYRIATSVNDAMQAAREIGYPIVMKIVSPDIIHKSDVGGVKVGISNDEELENAYNKMMKDVTLAAPRCRISGVLIQQMATGGKEVILGMNKDPQFGPLIMFGLGGIYVEVLKDVQFRIAPLNEKDAYGMIYGIKTHQMLEGTRGEKPSDIEKLVEFLERLSQLVTDFPDILEMDINPVKVYEKGRGCLALDVRLAISPK</sequence>
<evidence type="ECO:0000256" key="1">
    <source>
        <dbReference type="ARBA" id="ARBA00001619"/>
    </source>
</evidence>
<dbReference type="InterPro" id="IPR003781">
    <property type="entry name" value="CoA-bd"/>
</dbReference>
<evidence type="ECO:0000256" key="2">
    <source>
        <dbReference type="ARBA" id="ARBA00012957"/>
    </source>
</evidence>
<dbReference type="EMBL" id="AP011532">
    <property type="protein sequence ID" value="BAI62990.1"/>
    <property type="molecule type" value="Genomic_DNA"/>
</dbReference>
<dbReference type="Proteomes" id="UP000001882">
    <property type="component" value="Chromosome"/>
</dbReference>
<dbReference type="GO" id="GO:0046872">
    <property type="term" value="F:metal ion binding"/>
    <property type="evidence" value="ECO:0007669"/>
    <property type="project" value="InterPro"/>
</dbReference>
<dbReference type="OrthoDB" id="18103at2157"/>
<dbReference type="STRING" id="304371.MCP_2918"/>
<accession>D1Z2R8</accession>
<dbReference type="Gene3D" id="3.40.50.261">
    <property type="entry name" value="Succinyl-CoA synthetase domains"/>
    <property type="match status" value="2"/>
</dbReference>
<evidence type="ECO:0000313" key="8">
    <source>
        <dbReference type="EMBL" id="BAI62990.1"/>
    </source>
</evidence>
<dbReference type="GeneID" id="8682582"/>
<dbReference type="PANTHER" id="PTHR43334">
    <property type="entry name" value="ACETATE--COA LIGASE [ADP-FORMING]"/>
    <property type="match status" value="1"/>
</dbReference>
<dbReference type="PROSITE" id="PS50975">
    <property type="entry name" value="ATP_GRASP"/>
    <property type="match status" value="1"/>
</dbReference>
<protein>
    <recommendedName>
        <fullName evidence="2">acetate--CoA ligase (ADP-forming)</fullName>
        <ecNumber evidence="2">6.2.1.13</ecNumber>
    </recommendedName>
</protein>
<keyword evidence="5 6" id="KW-0067">ATP-binding</keyword>
<gene>
    <name evidence="8" type="ordered locus">MCP_2918</name>
</gene>
<dbReference type="GO" id="GO:0043758">
    <property type="term" value="F:acetate-CoA ligase (ADP-forming) activity"/>
    <property type="evidence" value="ECO:0007669"/>
    <property type="project" value="UniProtKB-EC"/>
</dbReference>
<dbReference type="Pfam" id="PF13380">
    <property type="entry name" value="CoA_binding_2"/>
    <property type="match status" value="1"/>
</dbReference>
<dbReference type="Gene3D" id="3.30.1490.20">
    <property type="entry name" value="ATP-grasp fold, A domain"/>
    <property type="match status" value="1"/>
</dbReference>
<dbReference type="GO" id="GO:0005524">
    <property type="term" value="F:ATP binding"/>
    <property type="evidence" value="ECO:0007669"/>
    <property type="project" value="UniProtKB-UniRule"/>
</dbReference>
<dbReference type="PATRIC" id="fig|304371.9.peg.2987"/>
<dbReference type="Pfam" id="PF19045">
    <property type="entry name" value="Ligase_CoA_2"/>
    <property type="match status" value="1"/>
</dbReference>
<dbReference type="KEGG" id="mpd:MCP_2918"/>
<keyword evidence="4 6" id="KW-0547">Nucleotide-binding</keyword>
<dbReference type="FunCoup" id="D1Z2R8">
    <property type="interactions" value="20"/>
</dbReference>
<reference evidence="9" key="3">
    <citation type="journal article" date="2011" name="PLoS ONE">
        <title>Genome sequence of a mesophilic hydrogenotrophic methanogen Methanocella paludicola, the first cultivated representative of the order Methanocellales.</title>
        <authorList>
            <person name="Sakai S."/>
            <person name="Takaki Y."/>
            <person name="Shimamura S."/>
            <person name="Sekine M."/>
            <person name="Tajima T."/>
            <person name="Kosugi H."/>
            <person name="Ichikawa N."/>
            <person name="Tasumi E."/>
            <person name="Hiraki A.T."/>
            <person name="Shimizu A."/>
            <person name="Kato Y."/>
            <person name="Nishiko R."/>
            <person name="Mori K."/>
            <person name="Fujita N."/>
            <person name="Imachi H."/>
            <person name="Takai K."/>
        </authorList>
    </citation>
    <scope>NUCLEOTIDE SEQUENCE [LARGE SCALE GENOMIC DNA]</scope>
    <source>
        <strain evidence="9">DSM 17711 / JCM 13418 / NBRC 101707 / SANAE</strain>
    </source>
</reference>
<evidence type="ECO:0000313" key="9">
    <source>
        <dbReference type="Proteomes" id="UP000001882"/>
    </source>
</evidence>
<dbReference type="SUPFAM" id="SSF52210">
    <property type="entry name" value="Succinyl-CoA synthetase domains"/>
    <property type="match status" value="2"/>
</dbReference>
<dbReference type="InterPro" id="IPR016102">
    <property type="entry name" value="Succinyl-CoA_synth-like"/>
</dbReference>
<dbReference type="NCBIfam" id="TIGR02717">
    <property type="entry name" value="AcCoA-syn-alpha"/>
    <property type="match status" value="1"/>
</dbReference>
<dbReference type="InterPro" id="IPR013815">
    <property type="entry name" value="ATP_grasp_subdomain_1"/>
</dbReference>
<dbReference type="eggNOG" id="arCOG01340">
    <property type="taxonomic scope" value="Archaea"/>
</dbReference>
<evidence type="ECO:0000256" key="6">
    <source>
        <dbReference type="PROSITE-ProRule" id="PRU00409"/>
    </source>
</evidence>
<dbReference type="Pfam" id="PF13549">
    <property type="entry name" value="ATP-grasp_5"/>
    <property type="match status" value="1"/>
</dbReference>
<dbReference type="Gene3D" id="3.40.50.720">
    <property type="entry name" value="NAD(P)-binding Rossmann-like Domain"/>
    <property type="match status" value="1"/>
</dbReference>
<evidence type="ECO:0000256" key="4">
    <source>
        <dbReference type="ARBA" id="ARBA00022741"/>
    </source>
</evidence>
<evidence type="ECO:0000256" key="5">
    <source>
        <dbReference type="ARBA" id="ARBA00022840"/>
    </source>
</evidence>
<feature type="domain" description="ATP-grasp" evidence="7">
    <location>
        <begin position="486"/>
        <end position="522"/>
    </location>
</feature>
<dbReference type="FunFam" id="3.30.1490.20:FF:000020">
    <property type="entry name" value="Protein lysine acetyltransferase"/>
    <property type="match status" value="1"/>
</dbReference>
<dbReference type="Gene3D" id="3.30.470.20">
    <property type="entry name" value="ATP-grasp fold, B domain"/>
    <property type="match status" value="1"/>
</dbReference>
<name>D1Z2R8_METPS</name>
<dbReference type="SUPFAM" id="SSF56059">
    <property type="entry name" value="Glutathione synthetase ATP-binding domain-like"/>
    <property type="match status" value="1"/>
</dbReference>
<dbReference type="SMART" id="SM00881">
    <property type="entry name" value="CoA_binding"/>
    <property type="match status" value="1"/>
</dbReference>
<keyword evidence="3" id="KW-0436">Ligase</keyword>
<organism evidence="8 9">
    <name type="scientific">Methanocella paludicola (strain DSM 17711 / JCM 13418 / NBRC 101707 / SANAE)</name>
    <dbReference type="NCBI Taxonomy" id="304371"/>
    <lineage>
        <taxon>Archaea</taxon>
        <taxon>Methanobacteriati</taxon>
        <taxon>Methanobacteriota</taxon>
        <taxon>Stenosarchaea group</taxon>
        <taxon>Methanomicrobia</taxon>
        <taxon>Methanocellales</taxon>
        <taxon>Methanocellaceae</taxon>
        <taxon>Methanocella</taxon>
    </lineage>
</organism>
<dbReference type="EC" id="6.2.1.13" evidence="2"/>
<evidence type="ECO:0000259" key="7">
    <source>
        <dbReference type="PROSITE" id="PS50975"/>
    </source>
</evidence>
<keyword evidence="9" id="KW-1185">Reference proteome</keyword>
<evidence type="ECO:0000256" key="3">
    <source>
        <dbReference type="ARBA" id="ARBA00022598"/>
    </source>
</evidence>
<dbReference type="SUPFAM" id="SSF51735">
    <property type="entry name" value="NAD(P)-binding Rossmann-fold domains"/>
    <property type="match status" value="1"/>
</dbReference>
<proteinExistence type="predicted"/>
<dbReference type="Pfam" id="PF13607">
    <property type="entry name" value="Succ_CoA_lig"/>
    <property type="match status" value="1"/>
</dbReference>
<dbReference type="InterPro" id="IPR043938">
    <property type="entry name" value="Ligase_CoA_dom"/>
</dbReference>
<comment type="catalytic activity">
    <reaction evidence="1">
        <text>acetate + ATP + CoA = acetyl-CoA + ADP + phosphate</text>
        <dbReference type="Rhea" id="RHEA:15081"/>
        <dbReference type="ChEBI" id="CHEBI:30089"/>
        <dbReference type="ChEBI" id="CHEBI:30616"/>
        <dbReference type="ChEBI" id="CHEBI:43474"/>
        <dbReference type="ChEBI" id="CHEBI:57287"/>
        <dbReference type="ChEBI" id="CHEBI:57288"/>
        <dbReference type="ChEBI" id="CHEBI:456216"/>
        <dbReference type="EC" id="6.2.1.13"/>
    </reaction>
</comment>
<dbReference type="PANTHER" id="PTHR43334:SF1">
    <property type="entry name" value="3-HYDROXYPROPIONATE--COA LIGASE [ADP-FORMING]"/>
    <property type="match status" value="1"/>
</dbReference>
<dbReference type="InterPro" id="IPR011761">
    <property type="entry name" value="ATP-grasp"/>
</dbReference>
<reference evidence="8 9" key="2">
    <citation type="journal article" date="2008" name="Int. J. Syst. Evol. Microbiol.">
        <title>Methanocella paludicola gen. nov., sp. nov., a methane-producing archaeon, the first isolate of the lineage 'Rice Cluster I', and proposal of the new archaeal order Methanocellales ord. nov.</title>
        <authorList>
            <person name="Sakai S."/>
            <person name="Imachi H."/>
            <person name="Hanada S."/>
            <person name="Ohashi A."/>
            <person name="Harada H."/>
            <person name="Kamagata Y."/>
        </authorList>
    </citation>
    <scope>NUCLEOTIDE SEQUENCE [LARGE SCALE GENOMIC DNA]</scope>
    <source>
        <strain evidence="9">DSM 17711 / JCM 13418 / NBRC 101707 / SANAE</strain>
    </source>
</reference>
<dbReference type="RefSeq" id="WP_012901660.1">
    <property type="nucleotide sequence ID" value="NC_013665.1"/>
</dbReference>
<dbReference type="InParanoid" id="D1Z2R8"/>
<dbReference type="InterPro" id="IPR032875">
    <property type="entry name" value="Succ_CoA_lig_flav_dom"/>
</dbReference>
<dbReference type="AlphaFoldDB" id="D1Z2R8"/>
<dbReference type="InterPro" id="IPR014089">
    <property type="entry name" value="AcCoA-synth-alpha"/>
</dbReference>
<dbReference type="InterPro" id="IPR051538">
    <property type="entry name" value="Acyl-CoA_Synth/Transferase"/>
</dbReference>
<dbReference type="InterPro" id="IPR036291">
    <property type="entry name" value="NAD(P)-bd_dom_sf"/>
</dbReference>